<feature type="non-terminal residue" evidence="7">
    <location>
        <position position="559"/>
    </location>
</feature>
<evidence type="ECO:0000256" key="2">
    <source>
        <dbReference type="ARBA" id="ARBA00022723"/>
    </source>
</evidence>
<dbReference type="SUPFAM" id="SSF81631">
    <property type="entry name" value="PAP/OAS1 substrate-binding domain"/>
    <property type="match status" value="1"/>
</dbReference>
<keyword evidence="1" id="KW-0808">Transferase</keyword>
<evidence type="ECO:0000259" key="5">
    <source>
        <dbReference type="Pfam" id="PF03828"/>
    </source>
</evidence>
<dbReference type="Pfam" id="PF03828">
    <property type="entry name" value="PAP_assoc"/>
    <property type="match status" value="1"/>
</dbReference>
<keyword evidence="2" id="KW-0479">Metal-binding</keyword>
<protein>
    <submittedName>
        <fullName evidence="7">Uncharacterized protein LOC101855401</fullName>
    </submittedName>
</protein>
<evidence type="ECO:0000256" key="1">
    <source>
        <dbReference type="ARBA" id="ARBA00022679"/>
    </source>
</evidence>
<dbReference type="GeneID" id="101855401"/>
<feature type="region of interest" description="Disordered" evidence="4">
    <location>
        <begin position="319"/>
        <end position="559"/>
    </location>
</feature>
<feature type="compositionally biased region" description="Basic and acidic residues" evidence="4">
    <location>
        <begin position="325"/>
        <end position="357"/>
    </location>
</feature>
<feature type="compositionally biased region" description="Basic and acidic residues" evidence="4">
    <location>
        <begin position="547"/>
        <end position="559"/>
    </location>
</feature>
<evidence type="ECO:0000256" key="4">
    <source>
        <dbReference type="SAM" id="MobiDB-lite"/>
    </source>
</evidence>
<sequence length="559" mass="59572">MDGFIPPQALNLMVVYYLQHMDPQLVPIVQPPKVSGEEVGDFRQDAPTFERMRRKVMKAQVSGGNDMSVGELWLGLLRYYCLDFDTANLVVCVRSNEPLARTTKPWNSKKLAVEDPYMPKKNVTRMVSNSRIYEYWQDCVRKAYHYFGLPRSKTGKSFISKEDLKELALYKEHPDTYAGRVYFPKAPPREGESLPGKSRDDKSRDEGARSLSHSALVESLDTPSAVDVTPVTPVTVDVTPVTDNVTPVTDNVTPVTDDVTPVTDNVTPVTDDVTPVTDDVTPVTDDVTPVTDNATPVTDNVTPVTVDVTPVTDNVSCDAEAESVLLRERSGSQGSRERSGSQGSRERSGSQGSRERSGSQGSREISEPLTLQGGGRVSGQLSSTSAQPQSSLLTDQSQPESSLLTDQSQPESSLLTDQSPTTSGGDPVTQELSPPCSHPFTAATGDTRDTAPSLADRLSENSGAQDIPEVPTSDDVSPTAPHPSSDLDQPAGTGGEGSTERVSAEPSPSGHDSADTDRACGGGVEGRSGDKSVGSGEGVRAGGEESSGGREGVREGGED</sequence>
<keyword evidence="3" id="KW-0460">Magnesium</keyword>
<proteinExistence type="predicted"/>
<gene>
    <name evidence="7" type="primary">LOC101855401</name>
</gene>
<dbReference type="Gene3D" id="1.10.1410.10">
    <property type="match status" value="1"/>
</dbReference>
<dbReference type="Proteomes" id="UP000694888">
    <property type="component" value="Unplaced"/>
</dbReference>
<dbReference type="RefSeq" id="XP_035829654.1">
    <property type="nucleotide sequence ID" value="XM_035973761.1"/>
</dbReference>
<organism evidence="6 7">
    <name type="scientific">Aplysia californica</name>
    <name type="common">California sea hare</name>
    <dbReference type="NCBI Taxonomy" id="6500"/>
    <lineage>
        <taxon>Eukaryota</taxon>
        <taxon>Metazoa</taxon>
        <taxon>Spiralia</taxon>
        <taxon>Lophotrochozoa</taxon>
        <taxon>Mollusca</taxon>
        <taxon>Gastropoda</taxon>
        <taxon>Heterobranchia</taxon>
        <taxon>Euthyneura</taxon>
        <taxon>Tectipleura</taxon>
        <taxon>Aplysiida</taxon>
        <taxon>Aplysioidea</taxon>
        <taxon>Aplysiidae</taxon>
        <taxon>Aplysia</taxon>
    </lineage>
</organism>
<feature type="region of interest" description="Disordered" evidence="4">
    <location>
        <begin position="180"/>
        <end position="228"/>
    </location>
</feature>
<dbReference type="PANTHER" id="PTHR12271">
    <property type="entry name" value="POLY A POLYMERASE CID PAP -RELATED"/>
    <property type="match status" value="1"/>
</dbReference>
<dbReference type="PANTHER" id="PTHR12271:SF66">
    <property type="entry name" value="TERMINAL URIDYLYLTRANSFERASE TAILOR"/>
    <property type="match status" value="1"/>
</dbReference>
<feature type="domain" description="PAP-associated" evidence="5">
    <location>
        <begin position="68"/>
        <end position="119"/>
    </location>
</feature>
<keyword evidence="6" id="KW-1185">Reference proteome</keyword>
<reference evidence="7" key="1">
    <citation type="submission" date="2025-08" db="UniProtKB">
        <authorList>
            <consortium name="RefSeq"/>
        </authorList>
    </citation>
    <scope>IDENTIFICATION</scope>
</reference>
<feature type="compositionally biased region" description="Polar residues" evidence="4">
    <location>
        <begin position="379"/>
        <end position="424"/>
    </location>
</feature>
<feature type="compositionally biased region" description="Gly residues" evidence="4">
    <location>
        <begin position="535"/>
        <end position="546"/>
    </location>
</feature>
<evidence type="ECO:0000256" key="3">
    <source>
        <dbReference type="ARBA" id="ARBA00022842"/>
    </source>
</evidence>
<evidence type="ECO:0000313" key="6">
    <source>
        <dbReference type="Proteomes" id="UP000694888"/>
    </source>
</evidence>
<name>A0ABM1W4R1_APLCA</name>
<accession>A0ABM1W4R1</accession>
<dbReference type="InterPro" id="IPR002058">
    <property type="entry name" value="PAP_assoc"/>
</dbReference>
<feature type="compositionally biased region" description="Basic and acidic residues" evidence="4">
    <location>
        <begin position="187"/>
        <end position="208"/>
    </location>
</feature>
<evidence type="ECO:0000313" key="7">
    <source>
        <dbReference type="RefSeq" id="XP_035829654.1"/>
    </source>
</evidence>